<gene>
    <name evidence="3" type="ORF">WJX75_009290</name>
</gene>
<keyword evidence="2" id="KW-1133">Transmembrane helix</keyword>
<keyword evidence="2" id="KW-0812">Transmembrane</keyword>
<reference evidence="3 4" key="1">
    <citation type="journal article" date="2024" name="Nat. Commun.">
        <title>Phylogenomics reveals the evolutionary origins of lichenization in chlorophyte algae.</title>
        <authorList>
            <person name="Puginier C."/>
            <person name="Libourel C."/>
            <person name="Otte J."/>
            <person name="Skaloud P."/>
            <person name="Haon M."/>
            <person name="Grisel S."/>
            <person name="Petersen M."/>
            <person name="Berrin J.G."/>
            <person name="Delaux P.M."/>
            <person name="Dal Grande F."/>
            <person name="Keller J."/>
        </authorList>
    </citation>
    <scope>NUCLEOTIDE SEQUENCE [LARGE SCALE GENOMIC DNA]</scope>
    <source>
        <strain evidence="3 4">SAG 216-7</strain>
    </source>
</reference>
<dbReference type="Proteomes" id="UP001491310">
    <property type="component" value="Unassembled WGS sequence"/>
</dbReference>
<protein>
    <recommendedName>
        <fullName evidence="5">Transmembrane protein</fullName>
    </recommendedName>
</protein>
<organism evidence="3 4">
    <name type="scientific">Coccomyxa subellipsoidea</name>
    <dbReference type="NCBI Taxonomy" id="248742"/>
    <lineage>
        <taxon>Eukaryota</taxon>
        <taxon>Viridiplantae</taxon>
        <taxon>Chlorophyta</taxon>
        <taxon>core chlorophytes</taxon>
        <taxon>Trebouxiophyceae</taxon>
        <taxon>Trebouxiophyceae incertae sedis</taxon>
        <taxon>Coccomyxaceae</taxon>
        <taxon>Coccomyxa</taxon>
    </lineage>
</organism>
<accession>A0ABR2YFM4</accession>
<feature type="transmembrane region" description="Helical" evidence="2">
    <location>
        <begin position="130"/>
        <end position="153"/>
    </location>
</feature>
<keyword evidence="4" id="KW-1185">Reference proteome</keyword>
<evidence type="ECO:0000256" key="1">
    <source>
        <dbReference type="SAM" id="MobiDB-lite"/>
    </source>
</evidence>
<evidence type="ECO:0008006" key="5">
    <source>
        <dbReference type="Google" id="ProtNLM"/>
    </source>
</evidence>
<sequence length="207" mass="22506">MLAFEQCHLCTSRAYYAVPRRSLLSTKSLNVHRAASCLPQRQTQRDLLRPLVTCSQKHSASRTWPACEHQSIEAASCSSGLAATCVRASSQLRSSGLVAAAVLLPLLQQRWASAETLEAADASSAPPTDYLITGIFTVVVLALVIVTVGVAYLSLTSFWDKRAEDEDKKKFEAAQRDRDLQALGVQRPKRKRSVDEVSRGGGKGFGS</sequence>
<proteinExistence type="predicted"/>
<name>A0ABR2YFM4_9CHLO</name>
<evidence type="ECO:0000313" key="4">
    <source>
        <dbReference type="Proteomes" id="UP001491310"/>
    </source>
</evidence>
<dbReference type="EMBL" id="JALJOT010000013">
    <property type="protein sequence ID" value="KAK9904328.1"/>
    <property type="molecule type" value="Genomic_DNA"/>
</dbReference>
<comment type="caution">
    <text evidence="3">The sequence shown here is derived from an EMBL/GenBank/DDBJ whole genome shotgun (WGS) entry which is preliminary data.</text>
</comment>
<keyword evidence="2" id="KW-0472">Membrane</keyword>
<evidence type="ECO:0000313" key="3">
    <source>
        <dbReference type="EMBL" id="KAK9904328.1"/>
    </source>
</evidence>
<feature type="region of interest" description="Disordered" evidence="1">
    <location>
        <begin position="182"/>
        <end position="207"/>
    </location>
</feature>
<evidence type="ECO:0000256" key="2">
    <source>
        <dbReference type="SAM" id="Phobius"/>
    </source>
</evidence>